<dbReference type="Pfam" id="PF19054">
    <property type="entry name" value="DUF5753"/>
    <property type="match status" value="1"/>
</dbReference>
<dbReference type="InterPro" id="IPR010982">
    <property type="entry name" value="Lambda_DNA-bd_dom_sf"/>
</dbReference>
<evidence type="ECO:0000259" key="2">
    <source>
        <dbReference type="PROSITE" id="PS50943"/>
    </source>
</evidence>
<dbReference type="EMBL" id="BAABCQ010000056">
    <property type="protein sequence ID" value="GAA3980803.1"/>
    <property type="molecule type" value="Genomic_DNA"/>
</dbReference>
<dbReference type="PROSITE" id="PS50943">
    <property type="entry name" value="HTH_CROC1"/>
    <property type="match status" value="1"/>
</dbReference>
<feature type="domain" description="HTH cro/C1-type" evidence="2">
    <location>
        <begin position="29"/>
        <end position="82"/>
    </location>
</feature>
<accession>A0ABP7QDZ1</accession>
<dbReference type="SUPFAM" id="SSF47413">
    <property type="entry name" value="lambda repressor-like DNA-binding domains"/>
    <property type="match status" value="1"/>
</dbReference>
<evidence type="ECO:0000313" key="4">
    <source>
        <dbReference type="Proteomes" id="UP001500034"/>
    </source>
</evidence>
<dbReference type="InterPro" id="IPR043917">
    <property type="entry name" value="DUF5753"/>
</dbReference>
<sequence length="287" mass="31695">MCDREFLAMPGPKDLDPSSSPRALLGAELRHAREKAGLSQEELGGRLFVSGSFIGQLESGTRRMQPEYARLLDDALSTEDFFRRNCAASAKSRYPEHFAEAAEAEATATEIREYAPLLIPGLLQTAAYTRAVCRAYRPTAPNEAIEELVAARMDRARLLDDPTKPQLWVVLDEAALRRVTGGREVMAEALGHIVSLIRRNRIIVQVLPFDAGAHASLEGAIKLMDFEDAPPLVYFEGVGTGRLEDEPTVVRYQRHTYSLLSACSLSPKNSLALVEAMAQDYAHEEHS</sequence>
<gene>
    <name evidence="3" type="ORF">GCM10022384_32560</name>
</gene>
<reference evidence="4" key="1">
    <citation type="journal article" date="2019" name="Int. J. Syst. Evol. Microbiol.">
        <title>The Global Catalogue of Microorganisms (GCM) 10K type strain sequencing project: providing services to taxonomists for standard genome sequencing and annotation.</title>
        <authorList>
            <consortium name="The Broad Institute Genomics Platform"/>
            <consortium name="The Broad Institute Genome Sequencing Center for Infectious Disease"/>
            <person name="Wu L."/>
            <person name="Ma J."/>
        </authorList>
    </citation>
    <scope>NUCLEOTIDE SEQUENCE [LARGE SCALE GENOMIC DNA]</scope>
    <source>
        <strain evidence="4">JCM 17027</strain>
    </source>
</reference>
<evidence type="ECO:0000313" key="3">
    <source>
        <dbReference type="EMBL" id="GAA3980803.1"/>
    </source>
</evidence>
<dbReference type="CDD" id="cd00093">
    <property type="entry name" value="HTH_XRE"/>
    <property type="match status" value="1"/>
</dbReference>
<feature type="region of interest" description="Disordered" evidence="1">
    <location>
        <begin position="1"/>
        <end position="20"/>
    </location>
</feature>
<keyword evidence="4" id="KW-1185">Reference proteome</keyword>
<proteinExistence type="predicted"/>
<name>A0ABP7QDZ1_9ACTN</name>
<protein>
    <submittedName>
        <fullName evidence="3">Helix-turn-helix transcriptional regulator</fullName>
    </submittedName>
</protein>
<comment type="caution">
    <text evidence="3">The sequence shown here is derived from an EMBL/GenBank/DDBJ whole genome shotgun (WGS) entry which is preliminary data.</text>
</comment>
<dbReference type="Proteomes" id="UP001500034">
    <property type="component" value="Unassembled WGS sequence"/>
</dbReference>
<dbReference type="InterPro" id="IPR001387">
    <property type="entry name" value="Cro/C1-type_HTH"/>
</dbReference>
<organism evidence="3 4">
    <name type="scientific">Streptomyces marokkonensis</name>
    <dbReference type="NCBI Taxonomy" id="324855"/>
    <lineage>
        <taxon>Bacteria</taxon>
        <taxon>Bacillati</taxon>
        <taxon>Actinomycetota</taxon>
        <taxon>Actinomycetes</taxon>
        <taxon>Kitasatosporales</taxon>
        <taxon>Streptomycetaceae</taxon>
        <taxon>Streptomyces</taxon>
    </lineage>
</organism>
<evidence type="ECO:0000256" key="1">
    <source>
        <dbReference type="SAM" id="MobiDB-lite"/>
    </source>
</evidence>
<dbReference type="Gene3D" id="1.10.260.40">
    <property type="entry name" value="lambda repressor-like DNA-binding domains"/>
    <property type="match status" value="1"/>
</dbReference>
<dbReference type="SMART" id="SM00530">
    <property type="entry name" value="HTH_XRE"/>
    <property type="match status" value="1"/>
</dbReference>
<dbReference type="Pfam" id="PF13560">
    <property type="entry name" value="HTH_31"/>
    <property type="match status" value="1"/>
</dbReference>